<keyword evidence="3" id="KW-0808">Transferase</keyword>
<dbReference type="GO" id="GO:0005737">
    <property type="term" value="C:cytoplasm"/>
    <property type="evidence" value="ECO:0007669"/>
    <property type="project" value="TreeGrafter"/>
</dbReference>
<dbReference type="Gene3D" id="1.10.510.10">
    <property type="entry name" value="Transferase(Phosphotransferase) domain 1"/>
    <property type="match status" value="1"/>
</dbReference>
<feature type="region of interest" description="Disordered" evidence="7">
    <location>
        <begin position="313"/>
        <end position="491"/>
    </location>
</feature>
<keyword evidence="5" id="KW-0418">Kinase</keyword>
<dbReference type="WBParaSite" id="TREG1_135970.2">
    <property type="protein sequence ID" value="TREG1_135970.2"/>
    <property type="gene ID" value="TREG1_135970"/>
</dbReference>
<comment type="similarity">
    <text evidence="1">Belongs to the protein kinase superfamily. CMGC Ser/Thr protein kinase family. GSK-3 subfamily.</text>
</comment>
<evidence type="ECO:0000259" key="8">
    <source>
        <dbReference type="PROSITE" id="PS50011"/>
    </source>
</evidence>
<evidence type="ECO:0000256" key="3">
    <source>
        <dbReference type="ARBA" id="ARBA00022679"/>
    </source>
</evidence>
<dbReference type="InterPro" id="IPR011009">
    <property type="entry name" value="Kinase-like_dom_sf"/>
</dbReference>
<keyword evidence="4" id="KW-0547">Nucleotide-binding</keyword>
<dbReference type="GO" id="GO:0007165">
    <property type="term" value="P:signal transduction"/>
    <property type="evidence" value="ECO:0007669"/>
    <property type="project" value="TreeGrafter"/>
</dbReference>
<dbReference type="GO" id="GO:0005524">
    <property type="term" value="F:ATP binding"/>
    <property type="evidence" value="ECO:0007669"/>
    <property type="project" value="UniProtKB-KW"/>
</dbReference>
<dbReference type="FunFam" id="1.10.510.10:FF:000082">
    <property type="entry name" value="Shaggy-related protein kinase kappa"/>
    <property type="match status" value="1"/>
</dbReference>
<evidence type="ECO:0000256" key="6">
    <source>
        <dbReference type="ARBA" id="ARBA00022840"/>
    </source>
</evidence>
<dbReference type="PANTHER" id="PTHR24057">
    <property type="entry name" value="GLYCOGEN SYNTHASE KINASE-3 ALPHA"/>
    <property type="match status" value="1"/>
</dbReference>
<reference evidence="9" key="1">
    <citation type="submission" date="2022-06" db="EMBL/GenBank/DDBJ databases">
        <authorList>
            <person name="Berger JAMES D."/>
            <person name="Berger JAMES D."/>
        </authorList>
    </citation>
    <scope>NUCLEOTIDE SEQUENCE [LARGE SCALE GENOMIC DNA]</scope>
</reference>
<dbReference type="InterPro" id="IPR039192">
    <property type="entry name" value="STKc_GSK3"/>
</dbReference>
<evidence type="ECO:0000256" key="4">
    <source>
        <dbReference type="ARBA" id="ARBA00022741"/>
    </source>
</evidence>
<feature type="compositionally biased region" description="Polar residues" evidence="7">
    <location>
        <begin position="374"/>
        <end position="395"/>
    </location>
</feature>
<dbReference type="CDD" id="cd14137">
    <property type="entry name" value="STKc_GSK3"/>
    <property type="match status" value="1"/>
</dbReference>
<dbReference type="SMART" id="SM00220">
    <property type="entry name" value="S_TKc"/>
    <property type="match status" value="1"/>
</dbReference>
<dbReference type="PANTHER" id="PTHR24057:SF0">
    <property type="entry name" value="PROTEIN KINASE SHAGGY-RELATED"/>
    <property type="match status" value="1"/>
</dbReference>
<reference evidence="10" key="2">
    <citation type="submission" date="2023-11" db="UniProtKB">
        <authorList>
            <consortium name="WormBaseParasite"/>
        </authorList>
    </citation>
    <scope>IDENTIFICATION</scope>
</reference>
<dbReference type="AlphaFoldDB" id="A0AA85J1Y0"/>
<name>A0AA85J1Y0_TRIRE</name>
<feature type="compositionally biased region" description="Low complexity" evidence="7">
    <location>
        <begin position="440"/>
        <end position="461"/>
    </location>
</feature>
<keyword evidence="9" id="KW-1185">Reference proteome</keyword>
<dbReference type="SUPFAM" id="SSF56112">
    <property type="entry name" value="Protein kinase-like (PK-like)"/>
    <property type="match status" value="1"/>
</dbReference>
<feature type="compositionally biased region" description="Polar residues" evidence="7">
    <location>
        <begin position="469"/>
        <end position="491"/>
    </location>
</feature>
<organism evidence="9 10">
    <name type="scientific">Trichobilharzia regenti</name>
    <name type="common">Nasal bird schistosome</name>
    <dbReference type="NCBI Taxonomy" id="157069"/>
    <lineage>
        <taxon>Eukaryota</taxon>
        <taxon>Metazoa</taxon>
        <taxon>Spiralia</taxon>
        <taxon>Lophotrochozoa</taxon>
        <taxon>Platyhelminthes</taxon>
        <taxon>Trematoda</taxon>
        <taxon>Digenea</taxon>
        <taxon>Strigeidida</taxon>
        <taxon>Schistosomatoidea</taxon>
        <taxon>Schistosomatidae</taxon>
        <taxon>Trichobilharzia</taxon>
    </lineage>
</organism>
<keyword evidence="6" id="KW-0067">ATP-binding</keyword>
<feature type="compositionally biased region" description="Polar residues" evidence="7">
    <location>
        <begin position="417"/>
        <end position="434"/>
    </location>
</feature>
<feature type="compositionally biased region" description="Polar residues" evidence="7">
    <location>
        <begin position="344"/>
        <end position="353"/>
    </location>
</feature>
<dbReference type="Proteomes" id="UP000050795">
    <property type="component" value="Unassembled WGS sequence"/>
</dbReference>
<evidence type="ECO:0000256" key="5">
    <source>
        <dbReference type="ARBA" id="ARBA00022777"/>
    </source>
</evidence>
<dbReference type="InterPro" id="IPR000719">
    <property type="entry name" value="Prot_kinase_dom"/>
</dbReference>
<dbReference type="GO" id="GO:0004674">
    <property type="term" value="F:protein serine/threonine kinase activity"/>
    <property type="evidence" value="ECO:0007669"/>
    <property type="project" value="UniProtKB-KW"/>
</dbReference>
<dbReference type="PROSITE" id="PS50011">
    <property type="entry name" value="PROTEIN_KINASE_DOM"/>
    <property type="match status" value="1"/>
</dbReference>
<dbReference type="GO" id="GO:0005634">
    <property type="term" value="C:nucleus"/>
    <property type="evidence" value="ECO:0007669"/>
    <property type="project" value="TreeGrafter"/>
</dbReference>
<dbReference type="InterPro" id="IPR050591">
    <property type="entry name" value="GSK-3"/>
</dbReference>
<sequence length="491" mass="54830">MLRLLHHTNIVSLYYYFYSTSSSKPGETYLNLIQEYVPQTLSRLIRHYWRIRQSIPLVCVKLYSFQLLRGLAYMHNQGICHRDIKPQNLLINPDEGVLKICDFGSAKALNPEEPNVSYICSRYYRAPELIFGATHYTVQIDMWSAGCVIGELLLGRPLFPGESGVDQLVEIIKVLGTPTREQVLEMNPHYSEFKFPNIQGCSWEKIIRNRSADTAFCVLEKLLVYSPKTRMTASDILGCSFFSDLISPPPGHPADATGHLPSGKPAPSFINQFTEEELSYFPKEMSTRLRAYKNAIATKSHSVVNLATLDKSEANSQKNKGSCSSSSSSAVAVGGSVKSGRMRIQNSNTSSHDTLIPPRFSLQLPKGSSRKTQRASLSSGVNFSRNDVLRSSSGNPYHPKIMTSSVSENRPIHVGRRQSQGSIVTENSKNNPLRESQPYHSSHSTNLRSSNSHNHNSNVMDNSRENTLRKSSLSRSNHTIQNTEVSVKSSK</sequence>
<dbReference type="GO" id="GO:0030154">
    <property type="term" value="P:cell differentiation"/>
    <property type="evidence" value="ECO:0007669"/>
    <property type="project" value="TreeGrafter"/>
</dbReference>
<accession>A0AA85J1Y0</accession>
<dbReference type="PROSITE" id="PS00108">
    <property type="entry name" value="PROTEIN_KINASE_ST"/>
    <property type="match status" value="1"/>
</dbReference>
<evidence type="ECO:0000313" key="10">
    <source>
        <dbReference type="WBParaSite" id="TREG1_135970.2"/>
    </source>
</evidence>
<feature type="domain" description="Protein kinase" evidence="8">
    <location>
        <begin position="1"/>
        <end position="242"/>
    </location>
</feature>
<protein>
    <recommendedName>
        <fullName evidence="8">Protein kinase domain-containing protein</fullName>
    </recommendedName>
</protein>
<dbReference type="InterPro" id="IPR008271">
    <property type="entry name" value="Ser/Thr_kinase_AS"/>
</dbReference>
<dbReference type="Gene3D" id="3.30.200.20">
    <property type="entry name" value="Phosphorylase Kinase, domain 1"/>
    <property type="match status" value="1"/>
</dbReference>
<dbReference type="Pfam" id="PF00069">
    <property type="entry name" value="Pkinase"/>
    <property type="match status" value="1"/>
</dbReference>
<keyword evidence="2" id="KW-0723">Serine/threonine-protein kinase</keyword>
<evidence type="ECO:0000313" key="9">
    <source>
        <dbReference type="Proteomes" id="UP000050795"/>
    </source>
</evidence>
<evidence type="ECO:0000256" key="1">
    <source>
        <dbReference type="ARBA" id="ARBA00005527"/>
    </source>
</evidence>
<feature type="compositionally biased region" description="Low complexity" evidence="7">
    <location>
        <begin position="320"/>
        <end position="339"/>
    </location>
</feature>
<evidence type="ECO:0000256" key="7">
    <source>
        <dbReference type="SAM" id="MobiDB-lite"/>
    </source>
</evidence>
<evidence type="ECO:0000256" key="2">
    <source>
        <dbReference type="ARBA" id="ARBA00022527"/>
    </source>
</evidence>
<proteinExistence type="inferred from homology"/>